<dbReference type="GO" id="GO:0016787">
    <property type="term" value="F:hydrolase activity"/>
    <property type="evidence" value="ECO:0007669"/>
    <property type="project" value="UniProtKB-KW"/>
</dbReference>
<feature type="domain" description="AB hydrolase-1" evidence="1">
    <location>
        <begin position="33"/>
        <end position="141"/>
    </location>
</feature>
<dbReference type="Proteomes" id="UP001553161">
    <property type="component" value="Unassembled WGS sequence"/>
</dbReference>
<reference evidence="2 3" key="1">
    <citation type="submission" date="2024-07" db="EMBL/GenBank/DDBJ databases">
        <authorList>
            <person name="Kang M."/>
        </authorList>
    </citation>
    <scope>NUCLEOTIDE SEQUENCE [LARGE SCALE GENOMIC DNA]</scope>
    <source>
        <strain evidence="2 3">DFM31</strain>
    </source>
</reference>
<dbReference type="PANTHER" id="PTHR43798:SF33">
    <property type="entry name" value="HYDROLASE, PUTATIVE (AFU_ORTHOLOGUE AFUA_2G14860)-RELATED"/>
    <property type="match status" value="1"/>
</dbReference>
<gene>
    <name evidence="2" type="ORF">AB0T83_02940</name>
</gene>
<keyword evidence="2" id="KW-0378">Hydrolase</keyword>
<accession>A0ABV3L3W4</accession>
<dbReference type="Pfam" id="PF00561">
    <property type="entry name" value="Abhydrolase_1"/>
    <property type="match status" value="1"/>
</dbReference>
<evidence type="ECO:0000313" key="3">
    <source>
        <dbReference type="Proteomes" id="UP001553161"/>
    </source>
</evidence>
<dbReference type="InterPro" id="IPR029058">
    <property type="entry name" value="AB_hydrolase_fold"/>
</dbReference>
<dbReference type="PANTHER" id="PTHR43798">
    <property type="entry name" value="MONOACYLGLYCEROL LIPASE"/>
    <property type="match status" value="1"/>
</dbReference>
<dbReference type="InterPro" id="IPR000073">
    <property type="entry name" value="AB_hydrolase_1"/>
</dbReference>
<evidence type="ECO:0000313" key="2">
    <source>
        <dbReference type="EMBL" id="MEV8465737.1"/>
    </source>
</evidence>
<protein>
    <submittedName>
        <fullName evidence="2">Alpha/beta fold hydrolase</fullName>
    </submittedName>
</protein>
<organism evidence="2 3">
    <name type="scientific">Meridianimarinicoccus marinus</name>
    <dbReference type="NCBI Taxonomy" id="3231483"/>
    <lineage>
        <taxon>Bacteria</taxon>
        <taxon>Pseudomonadati</taxon>
        <taxon>Pseudomonadota</taxon>
        <taxon>Alphaproteobacteria</taxon>
        <taxon>Rhodobacterales</taxon>
        <taxon>Paracoccaceae</taxon>
        <taxon>Meridianimarinicoccus</taxon>
    </lineage>
</organism>
<dbReference type="RefSeq" id="WP_366191393.1">
    <property type="nucleotide sequence ID" value="NZ_JBFBVU010000002.1"/>
</dbReference>
<comment type="caution">
    <text evidence="2">The sequence shown here is derived from an EMBL/GenBank/DDBJ whole genome shotgun (WGS) entry which is preliminary data.</text>
</comment>
<dbReference type="EMBL" id="JBFBVU010000002">
    <property type="protein sequence ID" value="MEV8465737.1"/>
    <property type="molecule type" value="Genomic_DNA"/>
</dbReference>
<dbReference type="PRINTS" id="PR00111">
    <property type="entry name" value="ABHYDROLASE"/>
</dbReference>
<dbReference type="SUPFAM" id="SSF53474">
    <property type="entry name" value="alpha/beta-Hydrolases"/>
    <property type="match status" value="1"/>
</dbReference>
<proteinExistence type="predicted"/>
<dbReference type="InterPro" id="IPR050266">
    <property type="entry name" value="AB_hydrolase_sf"/>
</dbReference>
<evidence type="ECO:0000259" key="1">
    <source>
        <dbReference type="Pfam" id="PF00561"/>
    </source>
</evidence>
<keyword evidence="3" id="KW-1185">Reference proteome</keyword>
<sequence>MNVHDPGGLPVPCNAQIDGRHVSWMDAGPEDAPPVVLLHGGGLDRASLSWRLLMPELARTHRVIAPDWPGHGDSAGLNRPFVIADLGAWLLDVLDHLAVPKADFVGISMGAGVALWLGLHHPDRVHRIVAAGAYGLHDRAPAHPLSWLATRLPLAPLGMHLVGGNRWLVQQAVSTLFARPDRVSDDLIDEMLETLKAPRAGDAFADFQRGEIGPGSLHTVLTPQLPLLAATVLFLHGREDGLVPLSAVETAARACPQGRLQVLDTGHWPMRESPAEFNRLTADFLADPTPA</sequence>
<name>A0ABV3L3W4_9RHOB</name>
<dbReference type="Gene3D" id="3.40.50.1820">
    <property type="entry name" value="alpha/beta hydrolase"/>
    <property type="match status" value="1"/>
</dbReference>